<accession>A0A0M1MZB8</accession>
<protein>
    <submittedName>
        <fullName evidence="11">Large-conductance mechanosensitive channel</fullName>
    </submittedName>
</protein>
<keyword evidence="9" id="KW-0175">Coiled coil</keyword>
<proteinExistence type="predicted"/>
<dbReference type="SUPFAM" id="SSF81330">
    <property type="entry name" value="Gated mechanosensitive channel"/>
    <property type="match status" value="1"/>
</dbReference>
<keyword evidence="5 10" id="KW-1133">Transmembrane helix</keyword>
<evidence type="ECO:0000313" key="12">
    <source>
        <dbReference type="Proteomes" id="UP000037386"/>
    </source>
</evidence>
<evidence type="ECO:0000256" key="2">
    <source>
        <dbReference type="ARBA" id="ARBA00022448"/>
    </source>
</evidence>
<gene>
    <name evidence="11" type="primary">mscL</name>
    <name evidence="11" type="ORF">CPX_001791</name>
</gene>
<evidence type="ECO:0000256" key="8">
    <source>
        <dbReference type="ARBA" id="ARBA00023303"/>
    </source>
</evidence>
<keyword evidence="8" id="KW-0407">Ion channel</keyword>
<dbReference type="AlphaFoldDB" id="A0A0M1MZB8"/>
<keyword evidence="6" id="KW-0406">Ion transport</keyword>
<keyword evidence="4 10" id="KW-0812">Transmembrane</keyword>
<dbReference type="PATRIC" id="fig|479893.3.peg.615"/>
<keyword evidence="3" id="KW-1003">Cell membrane</keyword>
<evidence type="ECO:0000256" key="7">
    <source>
        <dbReference type="ARBA" id="ARBA00023136"/>
    </source>
</evidence>
<keyword evidence="7 10" id="KW-0472">Membrane</keyword>
<comment type="caution">
    <text evidence="11">The sequence shown here is derived from an EMBL/GenBank/DDBJ whole genome shotgun (WGS) entry which is preliminary data.</text>
</comment>
<dbReference type="InterPro" id="IPR036019">
    <property type="entry name" value="MscL_channel"/>
</dbReference>
<keyword evidence="2" id="KW-0813">Transport</keyword>
<evidence type="ECO:0000256" key="9">
    <source>
        <dbReference type="SAM" id="Coils"/>
    </source>
</evidence>
<feature type="transmembrane region" description="Helical" evidence="10">
    <location>
        <begin position="83"/>
        <end position="101"/>
    </location>
</feature>
<feature type="coiled-coil region" evidence="9">
    <location>
        <begin position="117"/>
        <end position="144"/>
    </location>
</feature>
<dbReference type="OrthoDB" id="9810350at2"/>
<reference evidence="12" key="1">
    <citation type="submission" date="2015-05" db="EMBL/GenBank/DDBJ databases">
        <title>Draft genome sequence of 'Candidatus Phytoplasma Pruni' strain CX, a plant pathogenic bacterium.</title>
        <authorList>
            <person name="Lee I.-M."/>
            <person name="Bottner-Parker K.D."/>
            <person name="Shao J."/>
            <person name="Gundersen-Rindal D.E."/>
            <person name="Zhao Y."/>
            <person name="Davis R.E."/>
        </authorList>
    </citation>
    <scope>NUCLEOTIDE SEQUENCE [LARGE SCALE GENOMIC DNA]</scope>
    <source>
        <strain evidence="12">CX</strain>
    </source>
</reference>
<dbReference type="EMBL" id="LHCF01000029">
    <property type="protein sequence ID" value="KOR75246.1"/>
    <property type="molecule type" value="Genomic_DNA"/>
</dbReference>
<evidence type="ECO:0000256" key="4">
    <source>
        <dbReference type="ARBA" id="ARBA00022692"/>
    </source>
</evidence>
<dbReference type="Gene3D" id="1.10.1200.120">
    <property type="entry name" value="Large-conductance mechanosensitive channel, MscL, domain 1"/>
    <property type="match status" value="1"/>
</dbReference>
<evidence type="ECO:0000256" key="10">
    <source>
        <dbReference type="SAM" id="Phobius"/>
    </source>
</evidence>
<dbReference type="PANTHER" id="PTHR30266">
    <property type="entry name" value="MECHANOSENSITIVE CHANNEL MSCL"/>
    <property type="match status" value="1"/>
</dbReference>
<dbReference type="InterPro" id="IPR037673">
    <property type="entry name" value="MSC/AndL"/>
</dbReference>
<evidence type="ECO:0000313" key="11">
    <source>
        <dbReference type="EMBL" id="KOR75246.1"/>
    </source>
</evidence>
<evidence type="ECO:0000256" key="3">
    <source>
        <dbReference type="ARBA" id="ARBA00022475"/>
    </source>
</evidence>
<sequence length="147" mass="16935">MSENKYLHQLKDFKDGFKSFINKGDVIKLAIAIVMGQLFTKMVSSLSTDVIMPPIVWLFNGKFTLNELKINLGGENAINYGKFLQNVFEFFMVAFVIYIFVYQGKKHLQTKNPSNVKELKIDDIKQLEQEKVALLKEIKDLLQNSPK</sequence>
<name>A0A0M1MZB8_9MOLU</name>
<dbReference type="STRING" id="479893.CPX_001791"/>
<comment type="subcellular location">
    <subcellularLocation>
        <location evidence="1">Membrane</location>
        <topology evidence="1">Multi-pass membrane protein</topology>
    </subcellularLocation>
</comment>
<dbReference type="RefSeq" id="WP_017191776.1">
    <property type="nucleotide sequence ID" value="NZ_LHCF01000029.1"/>
</dbReference>
<evidence type="ECO:0000256" key="1">
    <source>
        <dbReference type="ARBA" id="ARBA00004141"/>
    </source>
</evidence>
<dbReference type="GO" id="GO:0016020">
    <property type="term" value="C:membrane"/>
    <property type="evidence" value="ECO:0007669"/>
    <property type="project" value="UniProtKB-SubCell"/>
</dbReference>
<evidence type="ECO:0000256" key="5">
    <source>
        <dbReference type="ARBA" id="ARBA00022989"/>
    </source>
</evidence>
<dbReference type="Proteomes" id="UP000037386">
    <property type="component" value="Unassembled WGS sequence"/>
</dbReference>
<dbReference type="PANTHER" id="PTHR30266:SF2">
    <property type="entry name" value="LARGE-CONDUCTANCE MECHANOSENSITIVE CHANNEL"/>
    <property type="match status" value="1"/>
</dbReference>
<dbReference type="NCBIfam" id="TIGR00220">
    <property type="entry name" value="mscL"/>
    <property type="match status" value="1"/>
</dbReference>
<dbReference type="GO" id="GO:0008381">
    <property type="term" value="F:mechanosensitive monoatomic ion channel activity"/>
    <property type="evidence" value="ECO:0007669"/>
    <property type="project" value="InterPro"/>
</dbReference>
<dbReference type="InterPro" id="IPR001185">
    <property type="entry name" value="MS_channel"/>
</dbReference>
<feature type="transmembrane region" description="Helical" evidence="10">
    <location>
        <begin position="20"/>
        <end position="39"/>
    </location>
</feature>
<organism evidence="11 12">
    <name type="scientific">Candidatus Phytoplasma pruni</name>
    <dbReference type="NCBI Taxonomy" id="479893"/>
    <lineage>
        <taxon>Bacteria</taxon>
        <taxon>Bacillati</taxon>
        <taxon>Mycoplasmatota</taxon>
        <taxon>Mollicutes</taxon>
        <taxon>Acholeplasmatales</taxon>
        <taxon>Acholeplasmataceae</taxon>
        <taxon>Candidatus Phytoplasma</taxon>
        <taxon>16SrIII (X-disease group)</taxon>
    </lineage>
</organism>
<evidence type="ECO:0000256" key="6">
    <source>
        <dbReference type="ARBA" id="ARBA00023065"/>
    </source>
</evidence>
<dbReference type="Pfam" id="PF01741">
    <property type="entry name" value="MscL"/>
    <property type="match status" value="1"/>
</dbReference>